<sequence length="132" mass="15228">MRYRGRPPLVSGKRIKKIDVRFTEEEFDLILAMEKASGMKKADLIRKKVLSEGERMVIDSKLMMNNLDVIGLELSRAGNNINQLARYANILNQDGLLSGVLVDRLLLELRKYNKIKMNLERLMRKLIRLLGS</sequence>
<gene>
    <name evidence="2" type="primary">mobC</name>
    <name evidence="2" type="ORF">OQZ29_09495</name>
</gene>
<proteinExistence type="predicted"/>
<keyword evidence="1" id="KW-0175">Coiled coil</keyword>
<feature type="coiled-coil region" evidence="1">
    <location>
        <begin position="102"/>
        <end position="129"/>
    </location>
</feature>
<reference evidence="2" key="1">
    <citation type="submission" date="2022-11" db="EMBL/GenBank/DDBJ databases">
        <authorList>
            <person name="Graham C."/>
            <person name="Newman J.D."/>
        </authorList>
    </citation>
    <scope>NUCLEOTIDE SEQUENCE</scope>
    <source>
        <strain evidence="2">DSM 19486</strain>
    </source>
</reference>
<dbReference type="AlphaFoldDB" id="A0A9X3DCA4"/>
<accession>A0A9X3DCA4</accession>
<dbReference type="Proteomes" id="UP001142592">
    <property type="component" value="Unassembled WGS sequence"/>
</dbReference>
<organism evidence="2 3">
    <name type="scientific">Pedobacter agri</name>
    <dbReference type="NCBI Taxonomy" id="454586"/>
    <lineage>
        <taxon>Bacteria</taxon>
        <taxon>Pseudomonadati</taxon>
        <taxon>Bacteroidota</taxon>
        <taxon>Sphingobacteriia</taxon>
        <taxon>Sphingobacteriales</taxon>
        <taxon>Sphingobacteriaceae</taxon>
        <taxon>Pedobacter</taxon>
    </lineage>
</organism>
<keyword evidence="3" id="KW-1185">Reference proteome</keyword>
<name>A0A9X3DCA4_9SPHI</name>
<evidence type="ECO:0000256" key="1">
    <source>
        <dbReference type="SAM" id="Coils"/>
    </source>
</evidence>
<dbReference type="EMBL" id="JAPJUH010000003">
    <property type="protein sequence ID" value="MCX3264979.1"/>
    <property type="molecule type" value="Genomic_DNA"/>
</dbReference>
<comment type="caution">
    <text evidence="2">The sequence shown here is derived from an EMBL/GenBank/DDBJ whole genome shotgun (WGS) entry which is preliminary data.</text>
</comment>
<evidence type="ECO:0000313" key="3">
    <source>
        <dbReference type="Proteomes" id="UP001142592"/>
    </source>
</evidence>
<evidence type="ECO:0000313" key="2">
    <source>
        <dbReference type="EMBL" id="MCX3264979.1"/>
    </source>
</evidence>
<protein>
    <submittedName>
        <fullName evidence="2">Plasmid mobilization relaxosome protein MobC</fullName>
    </submittedName>
</protein>
<dbReference type="Pfam" id="PF21983">
    <property type="entry name" value="NikA-like"/>
    <property type="match status" value="1"/>
</dbReference>
<dbReference type="InterPro" id="IPR053842">
    <property type="entry name" value="NikA-like"/>
</dbReference>
<dbReference type="RefSeq" id="WP_010599860.1">
    <property type="nucleotide sequence ID" value="NZ_JAPJUH010000003.1"/>
</dbReference>